<keyword evidence="3" id="KW-1185">Reference proteome</keyword>
<dbReference type="Proteomes" id="UP001497392">
    <property type="component" value="Unassembled WGS sequence"/>
</dbReference>
<evidence type="ECO:0000256" key="1">
    <source>
        <dbReference type="SAM" id="MobiDB-lite"/>
    </source>
</evidence>
<dbReference type="Gene3D" id="3.40.50.1240">
    <property type="entry name" value="Phosphoglycerate mutase-like"/>
    <property type="match status" value="1"/>
</dbReference>
<comment type="caution">
    <text evidence="2">The sequence shown here is derived from an EMBL/GenBank/DDBJ whole genome shotgun (WGS) entry which is preliminary data.</text>
</comment>
<organism evidence="2 3">
    <name type="scientific">Coccomyxa viridis</name>
    <dbReference type="NCBI Taxonomy" id="1274662"/>
    <lineage>
        <taxon>Eukaryota</taxon>
        <taxon>Viridiplantae</taxon>
        <taxon>Chlorophyta</taxon>
        <taxon>core chlorophytes</taxon>
        <taxon>Trebouxiophyceae</taxon>
        <taxon>Trebouxiophyceae incertae sedis</taxon>
        <taxon>Coccomyxaceae</taxon>
        <taxon>Coccomyxa</taxon>
    </lineage>
</organism>
<gene>
    <name evidence="2" type="primary">g6971</name>
    <name evidence="2" type="ORF">VP750_LOCUS5964</name>
</gene>
<dbReference type="SUPFAM" id="SSF53254">
    <property type="entry name" value="Phosphoglycerate mutase-like"/>
    <property type="match status" value="1"/>
</dbReference>
<feature type="region of interest" description="Disordered" evidence="1">
    <location>
        <begin position="68"/>
        <end position="103"/>
    </location>
</feature>
<proteinExistence type="predicted"/>
<evidence type="ECO:0000313" key="3">
    <source>
        <dbReference type="Proteomes" id="UP001497392"/>
    </source>
</evidence>
<sequence length="103" mass="11499">MKSDQALYPQMHPYPRDEFEFGFECDETAEERGLKFLQWLVARPESRIAVVAHSRILHRTLSAIAKNQPANRPALPALAEQDLDPSAVEASSLASEEADAHGR</sequence>
<feature type="compositionally biased region" description="Low complexity" evidence="1">
    <location>
        <begin position="86"/>
        <end position="95"/>
    </location>
</feature>
<name>A0ABP1FWN0_9CHLO</name>
<evidence type="ECO:0000313" key="2">
    <source>
        <dbReference type="EMBL" id="CAL5224305.1"/>
    </source>
</evidence>
<dbReference type="EMBL" id="CAXHTA020000010">
    <property type="protein sequence ID" value="CAL5224305.1"/>
    <property type="molecule type" value="Genomic_DNA"/>
</dbReference>
<reference evidence="2 3" key="1">
    <citation type="submission" date="2024-06" db="EMBL/GenBank/DDBJ databases">
        <authorList>
            <person name="Kraege A."/>
            <person name="Thomma B."/>
        </authorList>
    </citation>
    <scope>NUCLEOTIDE SEQUENCE [LARGE SCALE GENOMIC DNA]</scope>
</reference>
<protein>
    <submittedName>
        <fullName evidence="2">G6971 protein</fullName>
    </submittedName>
</protein>
<accession>A0ABP1FWN0</accession>
<dbReference type="InterPro" id="IPR029033">
    <property type="entry name" value="His_PPase_superfam"/>
</dbReference>